<feature type="signal peptide" evidence="2">
    <location>
        <begin position="1"/>
        <end position="29"/>
    </location>
</feature>
<dbReference type="AlphaFoldDB" id="A0A426QIY9"/>
<evidence type="ECO:0000313" key="4">
    <source>
        <dbReference type="Proteomes" id="UP000287798"/>
    </source>
</evidence>
<keyword evidence="2" id="KW-0732">Signal</keyword>
<dbReference type="EMBL" id="QZMU01000001">
    <property type="protein sequence ID" value="RRQ21667.1"/>
    <property type="molecule type" value="Genomic_DNA"/>
</dbReference>
<evidence type="ECO:0000313" key="3">
    <source>
        <dbReference type="EMBL" id="RRQ21667.1"/>
    </source>
</evidence>
<evidence type="ECO:0000256" key="2">
    <source>
        <dbReference type="SAM" id="SignalP"/>
    </source>
</evidence>
<dbReference type="RefSeq" id="WP_125181010.1">
    <property type="nucleotide sequence ID" value="NZ_QZMU01000001.1"/>
</dbReference>
<accession>A0A426QIY9</accession>
<feature type="chain" id="PRO_5019532657" evidence="2">
    <location>
        <begin position="30"/>
        <end position="275"/>
    </location>
</feature>
<feature type="compositionally biased region" description="Gly residues" evidence="1">
    <location>
        <begin position="50"/>
        <end position="59"/>
    </location>
</feature>
<name>A0A426QIY9_9GAMM</name>
<protein>
    <submittedName>
        <fullName evidence="3">Uncharacterized protein</fullName>
    </submittedName>
</protein>
<gene>
    <name evidence="3" type="ORF">D6C00_06705</name>
</gene>
<keyword evidence="4" id="KW-1185">Reference proteome</keyword>
<comment type="caution">
    <text evidence="3">The sequence shown here is derived from an EMBL/GenBank/DDBJ whole genome shotgun (WGS) entry which is preliminary data.</text>
</comment>
<feature type="region of interest" description="Disordered" evidence="1">
    <location>
        <begin position="42"/>
        <end position="101"/>
    </location>
</feature>
<dbReference type="OrthoDB" id="1122998at2"/>
<feature type="compositionally biased region" description="Basic and acidic residues" evidence="1">
    <location>
        <begin position="61"/>
        <end position="81"/>
    </location>
</feature>
<proteinExistence type="predicted"/>
<reference evidence="3 4" key="1">
    <citation type="journal article" date="2010" name="Int. J. Syst. Evol. Microbiol.">
        <title>Thiohalobacter thiocyanaticus gen. nov., sp. nov., a moderately halophilic, sulfur-oxidizing gammaproteobacterium from hypersaline lakes, that utilizes thiocyanate.</title>
        <authorList>
            <person name="Sorokin D.Y."/>
            <person name="Kovaleva O.L."/>
            <person name="Tourova T.P."/>
            <person name="Muyzer G."/>
        </authorList>
    </citation>
    <scope>NUCLEOTIDE SEQUENCE [LARGE SCALE GENOMIC DNA]</scope>
    <source>
        <strain evidence="3 4">Hrh1</strain>
    </source>
</reference>
<feature type="compositionally biased region" description="Gly residues" evidence="1">
    <location>
        <begin position="82"/>
        <end position="93"/>
    </location>
</feature>
<sequence>MCSTNHCIEVFIRCGRLSLAAALAGIALAVLAPAELSPVGTAWAEHDSHSGGGRGGSSGGHTDDGHDDVVHDHTDSDHGSDRGGQGRGGAKGGRGVHDFARGGGRSVEVKVFRGQRPVWAREGIPEVELGRLNVSRAPAHVLARHEDEALASYSAGMTALYSLTAEQAAQLLQTAYGETPRLDSPLQNLAMYQQVMVFGSTELEDIQAASAIDLAAIFLGTAADKNLPITQDTVTALNRILGLKEMPADERSALAAKANTVREAILIGHGPETSH</sequence>
<dbReference type="Proteomes" id="UP000287798">
    <property type="component" value="Unassembled WGS sequence"/>
</dbReference>
<evidence type="ECO:0000256" key="1">
    <source>
        <dbReference type="SAM" id="MobiDB-lite"/>
    </source>
</evidence>
<organism evidence="3 4">
    <name type="scientific">Thiohalobacter thiocyanaticus</name>
    <dbReference type="NCBI Taxonomy" id="585455"/>
    <lineage>
        <taxon>Bacteria</taxon>
        <taxon>Pseudomonadati</taxon>
        <taxon>Pseudomonadota</taxon>
        <taxon>Gammaproteobacteria</taxon>
        <taxon>Thiohalobacterales</taxon>
        <taxon>Thiohalobacteraceae</taxon>
        <taxon>Thiohalobacter</taxon>
    </lineage>
</organism>